<reference evidence="1 2" key="1">
    <citation type="submission" date="2017-11" db="EMBL/GenBank/DDBJ databases">
        <title>Infants hospitalized years apart are colonized by the same room-sourced microbial strains.</title>
        <authorList>
            <person name="Brooks B."/>
            <person name="Olm M.R."/>
            <person name="Firek B.A."/>
            <person name="Baker R."/>
            <person name="Thomas B.C."/>
            <person name="Morowitz M.J."/>
            <person name="Banfield J.F."/>
        </authorList>
    </citation>
    <scope>NUCLEOTIDE SEQUENCE [LARGE SCALE GENOMIC DNA]</scope>
    <source>
        <strain evidence="1">S2_009_000_R2_76</strain>
    </source>
</reference>
<evidence type="ECO:0000313" key="2">
    <source>
        <dbReference type="Proteomes" id="UP000249645"/>
    </source>
</evidence>
<organism evidence="1 2">
    <name type="scientific">Pseudopedobacter saltans</name>
    <dbReference type="NCBI Taxonomy" id="151895"/>
    <lineage>
        <taxon>Bacteria</taxon>
        <taxon>Pseudomonadati</taxon>
        <taxon>Bacteroidota</taxon>
        <taxon>Sphingobacteriia</taxon>
        <taxon>Sphingobacteriales</taxon>
        <taxon>Sphingobacteriaceae</taxon>
        <taxon>Pseudopedobacter</taxon>
    </lineage>
</organism>
<accession>A0A2W5GI98</accession>
<dbReference type="AlphaFoldDB" id="A0A2W5GI98"/>
<name>A0A2W5GI98_9SPHI</name>
<dbReference type="EMBL" id="QFOI01000262">
    <property type="protein sequence ID" value="PZP45466.1"/>
    <property type="molecule type" value="Genomic_DNA"/>
</dbReference>
<comment type="caution">
    <text evidence="1">The sequence shown here is derived from an EMBL/GenBank/DDBJ whole genome shotgun (WGS) entry which is preliminary data.</text>
</comment>
<protein>
    <submittedName>
        <fullName evidence="1">Uncharacterized protein</fullName>
    </submittedName>
</protein>
<evidence type="ECO:0000313" key="1">
    <source>
        <dbReference type="EMBL" id="PZP45466.1"/>
    </source>
</evidence>
<sequence>TELQFSQDQYSQVLQVNQDLLAAMQKIRTDNGSRFTKFKSLKSADETRDAKMKQILSADKYKLYLKNKEDRRKQMKSLKDSK</sequence>
<proteinExistence type="predicted"/>
<feature type="non-terminal residue" evidence="1">
    <location>
        <position position="1"/>
    </location>
</feature>
<dbReference type="Proteomes" id="UP000249645">
    <property type="component" value="Unassembled WGS sequence"/>
</dbReference>
<gene>
    <name evidence="1" type="ORF">DI598_13195</name>
</gene>